<organism evidence="2 3">
    <name type="scientific">Oryza sativa subsp. japonica</name>
    <name type="common">Rice</name>
    <dbReference type="NCBI Taxonomy" id="39947"/>
    <lineage>
        <taxon>Eukaryota</taxon>
        <taxon>Viridiplantae</taxon>
        <taxon>Streptophyta</taxon>
        <taxon>Embryophyta</taxon>
        <taxon>Tracheophyta</taxon>
        <taxon>Spermatophyta</taxon>
        <taxon>Magnoliopsida</taxon>
        <taxon>Liliopsida</taxon>
        <taxon>Poales</taxon>
        <taxon>Poaceae</taxon>
        <taxon>BOP clade</taxon>
        <taxon>Oryzoideae</taxon>
        <taxon>Oryzeae</taxon>
        <taxon>Oryzinae</taxon>
        <taxon>Oryza</taxon>
        <taxon>Oryza sativa</taxon>
    </lineage>
</organism>
<reference evidence="3" key="1">
    <citation type="journal article" date="2005" name="Nature">
        <title>The map-based sequence of the rice genome.</title>
        <authorList>
            <consortium name="International rice genome sequencing project (IRGSP)"/>
            <person name="Matsumoto T."/>
            <person name="Wu J."/>
            <person name="Kanamori H."/>
            <person name="Katayose Y."/>
            <person name="Fujisawa M."/>
            <person name="Namiki N."/>
            <person name="Mizuno H."/>
            <person name="Yamamoto K."/>
            <person name="Antonio B.A."/>
            <person name="Baba T."/>
            <person name="Sakata K."/>
            <person name="Nagamura Y."/>
            <person name="Aoki H."/>
            <person name="Arikawa K."/>
            <person name="Arita K."/>
            <person name="Bito T."/>
            <person name="Chiden Y."/>
            <person name="Fujitsuka N."/>
            <person name="Fukunaka R."/>
            <person name="Hamada M."/>
            <person name="Harada C."/>
            <person name="Hayashi A."/>
            <person name="Hijishita S."/>
            <person name="Honda M."/>
            <person name="Hosokawa S."/>
            <person name="Ichikawa Y."/>
            <person name="Idonuma A."/>
            <person name="Iijima M."/>
            <person name="Ikeda M."/>
            <person name="Ikeno M."/>
            <person name="Ito K."/>
            <person name="Ito S."/>
            <person name="Ito T."/>
            <person name="Ito Y."/>
            <person name="Ito Y."/>
            <person name="Iwabuchi A."/>
            <person name="Kamiya K."/>
            <person name="Karasawa W."/>
            <person name="Kurita K."/>
            <person name="Katagiri S."/>
            <person name="Kikuta A."/>
            <person name="Kobayashi H."/>
            <person name="Kobayashi N."/>
            <person name="Machita K."/>
            <person name="Maehara T."/>
            <person name="Masukawa M."/>
            <person name="Mizubayashi T."/>
            <person name="Mukai Y."/>
            <person name="Nagasaki H."/>
            <person name="Nagata Y."/>
            <person name="Naito S."/>
            <person name="Nakashima M."/>
            <person name="Nakama Y."/>
            <person name="Nakamichi Y."/>
            <person name="Nakamura M."/>
            <person name="Meguro A."/>
            <person name="Negishi M."/>
            <person name="Ohta I."/>
            <person name="Ohta T."/>
            <person name="Okamoto M."/>
            <person name="Ono N."/>
            <person name="Saji S."/>
            <person name="Sakaguchi M."/>
            <person name="Sakai K."/>
            <person name="Shibata M."/>
            <person name="Shimokawa T."/>
            <person name="Song J."/>
            <person name="Takazaki Y."/>
            <person name="Terasawa K."/>
            <person name="Tsugane M."/>
            <person name="Tsuji K."/>
            <person name="Ueda S."/>
            <person name="Waki K."/>
            <person name="Yamagata H."/>
            <person name="Yamamoto M."/>
            <person name="Yamamoto S."/>
            <person name="Yamane H."/>
            <person name="Yoshiki S."/>
            <person name="Yoshihara R."/>
            <person name="Yukawa K."/>
            <person name="Zhong H."/>
            <person name="Yano M."/>
            <person name="Yuan Q."/>
            <person name="Ouyang S."/>
            <person name="Liu J."/>
            <person name="Jones K.M."/>
            <person name="Gansberger K."/>
            <person name="Moffat K."/>
            <person name="Hill J."/>
            <person name="Bera J."/>
            <person name="Fadrosh D."/>
            <person name="Jin S."/>
            <person name="Johri S."/>
            <person name="Kim M."/>
            <person name="Overton L."/>
            <person name="Reardon M."/>
            <person name="Tsitrin T."/>
            <person name="Vuong H."/>
            <person name="Weaver B."/>
            <person name="Ciecko A."/>
            <person name="Tallon L."/>
            <person name="Jackson J."/>
            <person name="Pai G."/>
            <person name="Aken S.V."/>
            <person name="Utterback T."/>
            <person name="Reidmuller S."/>
            <person name="Feldblyum T."/>
            <person name="Hsiao J."/>
            <person name="Zismann V."/>
            <person name="Iobst S."/>
            <person name="de Vazeille A.R."/>
            <person name="Buell C.R."/>
            <person name="Ying K."/>
            <person name="Li Y."/>
            <person name="Lu T."/>
            <person name="Huang Y."/>
            <person name="Zhao Q."/>
            <person name="Feng Q."/>
            <person name="Zhang L."/>
            <person name="Zhu J."/>
            <person name="Weng Q."/>
            <person name="Mu J."/>
            <person name="Lu Y."/>
            <person name="Fan D."/>
            <person name="Liu Y."/>
            <person name="Guan J."/>
            <person name="Zhang Y."/>
            <person name="Yu S."/>
            <person name="Liu X."/>
            <person name="Zhang Y."/>
            <person name="Hong G."/>
            <person name="Han B."/>
            <person name="Choisne N."/>
            <person name="Demange N."/>
            <person name="Orjeda G."/>
            <person name="Samain S."/>
            <person name="Cattolico L."/>
            <person name="Pelletier E."/>
            <person name="Couloux A."/>
            <person name="Segurens B."/>
            <person name="Wincker P."/>
            <person name="D'Hont A."/>
            <person name="Scarpelli C."/>
            <person name="Weissenbach J."/>
            <person name="Salanoubat M."/>
            <person name="Quetier F."/>
            <person name="Yu Y."/>
            <person name="Kim H.R."/>
            <person name="Rambo T."/>
            <person name="Currie J."/>
            <person name="Collura K."/>
            <person name="Luo M."/>
            <person name="Yang T."/>
            <person name="Ammiraju J.S.S."/>
            <person name="Engler F."/>
            <person name="Soderlund C."/>
            <person name="Wing R.A."/>
            <person name="Palmer L.E."/>
            <person name="de la Bastide M."/>
            <person name="Spiegel L."/>
            <person name="Nascimento L."/>
            <person name="Zutavern T."/>
            <person name="O'Shaughnessy A."/>
            <person name="Dike S."/>
            <person name="Dedhia N."/>
            <person name="Preston R."/>
            <person name="Balija V."/>
            <person name="McCombie W.R."/>
            <person name="Chow T."/>
            <person name="Chen H."/>
            <person name="Chung M."/>
            <person name="Chen C."/>
            <person name="Shaw J."/>
            <person name="Wu H."/>
            <person name="Hsiao K."/>
            <person name="Chao Y."/>
            <person name="Chu M."/>
            <person name="Cheng C."/>
            <person name="Hour A."/>
            <person name="Lee P."/>
            <person name="Lin S."/>
            <person name="Lin Y."/>
            <person name="Liou J."/>
            <person name="Liu S."/>
            <person name="Hsing Y."/>
            <person name="Raghuvanshi S."/>
            <person name="Mohanty A."/>
            <person name="Bharti A.K."/>
            <person name="Gaur A."/>
            <person name="Gupta V."/>
            <person name="Kumar D."/>
            <person name="Ravi V."/>
            <person name="Vij S."/>
            <person name="Kapur A."/>
            <person name="Khurana P."/>
            <person name="Khurana P."/>
            <person name="Khurana J.P."/>
            <person name="Tyagi A.K."/>
            <person name="Gaikwad K."/>
            <person name="Singh A."/>
            <person name="Dalal V."/>
            <person name="Srivastava S."/>
            <person name="Dixit A."/>
            <person name="Pal A.K."/>
            <person name="Ghazi I.A."/>
            <person name="Yadav M."/>
            <person name="Pandit A."/>
            <person name="Bhargava A."/>
            <person name="Sureshbabu K."/>
            <person name="Batra K."/>
            <person name="Sharma T.R."/>
            <person name="Mohapatra T."/>
            <person name="Singh N.K."/>
            <person name="Messing J."/>
            <person name="Nelson A.B."/>
            <person name="Fuks G."/>
            <person name="Kavchok S."/>
            <person name="Keizer G."/>
            <person name="Linton E."/>
            <person name="Llaca V."/>
            <person name="Song R."/>
            <person name="Tanyolac B."/>
            <person name="Young S."/>
            <person name="Ho-Il K."/>
            <person name="Hahn J.H."/>
            <person name="Sangsakoo G."/>
            <person name="Vanavichit A."/>
            <person name="de Mattos Luiz.A.T."/>
            <person name="Zimmer P.D."/>
            <person name="Malone G."/>
            <person name="Dellagostin O."/>
            <person name="de Oliveira A.C."/>
            <person name="Bevan M."/>
            <person name="Bancroft I."/>
            <person name="Minx P."/>
            <person name="Cordum H."/>
            <person name="Wilson R."/>
            <person name="Cheng Z."/>
            <person name="Jin W."/>
            <person name="Jiang J."/>
            <person name="Leong S.A."/>
            <person name="Iwama H."/>
            <person name="Gojobori T."/>
            <person name="Itoh T."/>
            <person name="Niimura Y."/>
            <person name="Fujii Y."/>
            <person name="Habara T."/>
            <person name="Sakai H."/>
            <person name="Sato Y."/>
            <person name="Wilson G."/>
            <person name="Kumar K."/>
            <person name="McCouch S."/>
            <person name="Juretic N."/>
            <person name="Hoen D."/>
            <person name="Wright S."/>
            <person name="Bruskiewich R."/>
            <person name="Bureau T."/>
            <person name="Miyao A."/>
            <person name="Hirochika H."/>
            <person name="Nishikawa T."/>
            <person name="Kadowaki K."/>
            <person name="Sugiura M."/>
            <person name="Burr B."/>
            <person name="Sasaki T."/>
        </authorList>
    </citation>
    <scope>NUCLEOTIDE SEQUENCE [LARGE SCALE GENOMIC DNA]</scope>
    <source>
        <strain evidence="3">cv. Nipponbare</strain>
    </source>
</reference>
<proteinExistence type="predicted"/>
<feature type="region of interest" description="Disordered" evidence="1">
    <location>
        <begin position="1"/>
        <end position="23"/>
    </location>
</feature>
<dbReference type="InParanoid" id="A0A0P0XQ76"/>
<evidence type="ECO:0000313" key="3">
    <source>
        <dbReference type="Proteomes" id="UP000059680"/>
    </source>
</evidence>
<dbReference type="Proteomes" id="UP000059680">
    <property type="component" value="Chromosome 9"/>
</dbReference>
<keyword evidence="3" id="KW-1185">Reference proteome</keyword>
<reference evidence="2 3" key="2">
    <citation type="journal article" date="2013" name="Plant Cell Physiol.">
        <title>Rice Annotation Project Database (RAP-DB): an integrative and interactive database for rice genomics.</title>
        <authorList>
            <person name="Sakai H."/>
            <person name="Lee S.S."/>
            <person name="Tanaka T."/>
            <person name="Numa H."/>
            <person name="Kim J."/>
            <person name="Kawahara Y."/>
            <person name="Wakimoto H."/>
            <person name="Yang C.C."/>
            <person name="Iwamoto M."/>
            <person name="Abe T."/>
            <person name="Yamada Y."/>
            <person name="Muto A."/>
            <person name="Inokuchi H."/>
            <person name="Ikemura T."/>
            <person name="Matsumoto T."/>
            <person name="Sasaki T."/>
            <person name="Itoh T."/>
        </authorList>
    </citation>
    <scope>NUCLEOTIDE SEQUENCE [LARGE SCALE GENOMIC DNA]</scope>
    <source>
        <strain evidence="3">cv. Nipponbare</strain>
    </source>
</reference>
<dbReference type="PaxDb" id="39947-A0A0P0XQ76"/>
<name>A0A0P0XQ76_ORYSJ</name>
<dbReference type="Gramene" id="Os09t0517825-00">
    <property type="protein sequence ID" value="Os09t0517825-00"/>
    <property type="gene ID" value="Os09g0517825"/>
</dbReference>
<dbReference type="EMBL" id="AP014965">
    <property type="protein sequence ID" value="BAT08979.1"/>
    <property type="molecule type" value="Genomic_DNA"/>
</dbReference>
<gene>
    <name evidence="2" type="ordered locus">Os09g0517825</name>
    <name evidence="2" type="ORF">OSNPB_090517825</name>
</gene>
<dbReference type="AlphaFoldDB" id="A0A0P0XQ76"/>
<reference evidence="2 3" key="3">
    <citation type="journal article" date="2013" name="Rice">
        <title>Improvement of the Oryza sativa Nipponbare reference genome using next generation sequence and optical map data.</title>
        <authorList>
            <person name="Kawahara Y."/>
            <person name="de la Bastide M."/>
            <person name="Hamilton J.P."/>
            <person name="Kanamori H."/>
            <person name="McCombie W.R."/>
            <person name="Ouyang S."/>
            <person name="Schwartz D.C."/>
            <person name="Tanaka T."/>
            <person name="Wu J."/>
            <person name="Zhou S."/>
            <person name="Childs K.L."/>
            <person name="Davidson R.M."/>
            <person name="Lin H."/>
            <person name="Quesada-Ocampo L."/>
            <person name="Vaillancourt B."/>
            <person name="Sakai H."/>
            <person name="Lee S.S."/>
            <person name="Kim J."/>
            <person name="Numa H."/>
            <person name="Itoh T."/>
            <person name="Buell C.R."/>
            <person name="Matsumoto T."/>
        </authorList>
    </citation>
    <scope>NUCLEOTIDE SEQUENCE [LARGE SCALE GENOMIC DNA]</scope>
    <source>
        <strain evidence="3">cv. Nipponbare</strain>
    </source>
</reference>
<evidence type="ECO:0000256" key="1">
    <source>
        <dbReference type="SAM" id="MobiDB-lite"/>
    </source>
</evidence>
<accession>A0A0P0XQ76</accession>
<feature type="non-terminal residue" evidence="2">
    <location>
        <position position="94"/>
    </location>
</feature>
<sequence length="94" mass="10975">MRMASLGYSPHEETNSRGKNRSAQWGASWRCDVTNLGSWIMLRHCLQTPMQFNKVFTGRLRNTCSIKSLGRRLIMHSNFFRLFDLAFSDTMLRT</sequence>
<protein>
    <submittedName>
        <fullName evidence="2">Os09g0517825 protein</fullName>
    </submittedName>
</protein>
<evidence type="ECO:0000313" key="2">
    <source>
        <dbReference type="EMBL" id="BAT08979.1"/>
    </source>
</evidence>